<sequence length="83" mass="9706">MAALRGSIELDGGRDNHEFLRKDDATSKSKRRWGGLMRKLSVKHLDELYEEEPPSPQRDNRNNLRNALKSFEDFKMNGDMQEK</sequence>
<comment type="caution">
    <text evidence="2">The sequence shown here is derived from an EMBL/GenBank/DDBJ whole genome shotgun (WGS) entry which is preliminary data.</text>
</comment>
<feature type="compositionally biased region" description="Basic and acidic residues" evidence="1">
    <location>
        <begin position="70"/>
        <end position="83"/>
    </location>
</feature>
<evidence type="ECO:0000313" key="3">
    <source>
        <dbReference type="Proteomes" id="UP001497444"/>
    </source>
</evidence>
<evidence type="ECO:0000313" key="2">
    <source>
        <dbReference type="EMBL" id="CAK9253515.1"/>
    </source>
</evidence>
<feature type="compositionally biased region" description="Basic and acidic residues" evidence="1">
    <location>
        <begin position="11"/>
        <end position="27"/>
    </location>
</feature>
<proteinExistence type="predicted"/>
<name>A0ABP0VK95_9BRYO</name>
<dbReference type="Proteomes" id="UP001497444">
    <property type="component" value="Unassembled WGS sequence"/>
</dbReference>
<protein>
    <submittedName>
        <fullName evidence="2">Uncharacterized protein</fullName>
    </submittedName>
</protein>
<keyword evidence="3" id="KW-1185">Reference proteome</keyword>
<feature type="region of interest" description="Disordered" evidence="1">
    <location>
        <begin position="49"/>
        <end position="83"/>
    </location>
</feature>
<dbReference type="EMBL" id="CAXAQS010000874">
    <property type="protein sequence ID" value="CAK9253515.1"/>
    <property type="molecule type" value="Genomic_DNA"/>
</dbReference>
<reference evidence="2" key="1">
    <citation type="submission" date="2024-02" db="EMBL/GenBank/DDBJ databases">
        <authorList>
            <consortium name="ELIXIR-Norway"/>
            <consortium name="Elixir Norway"/>
        </authorList>
    </citation>
    <scope>NUCLEOTIDE SEQUENCE</scope>
</reference>
<gene>
    <name evidence="2" type="ORF">CSSPJE1EN1_LOCUS28893</name>
</gene>
<organism evidence="2 3">
    <name type="scientific">Sphagnum jensenii</name>
    <dbReference type="NCBI Taxonomy" id="128206"/>
    <lineage>
        <taxon>Eukaryota</taxon>
        <taxon>Viridiplantae</taxon>
        <taxon>Streptophyta</taxon>
        <taxon>Embryophyta</taxon>
        <taxon>Bryophyta</taxon>
        <taxon>Sphagnophytina</taxon>
        <taxon>Sphagnopsida</taxon>
        <taxon>Sphagnales</taxon>
        <taxon>Sphagnaceae</taxon>
        <taxon>Sphagnum</taxon>
    </lineage>
</organism>
<evidence type="ECO:0000256" key="1">
    <source>
        <dbReference type="SAM" id="MobiDB-lite"/>
    </source>
</evidence>
<accession>A0ABP0VK95</accession>
<feature type="region of interest" description="Disordered" evidence="1">
    <location>
        <begin position="1"/>
        <end position="31"/>
    </location>
</feature>